<dbReference type="InterPro" id="IPR001789">
    <property type="entry name" value="Sig_transdc_resp-reg_receiver"/>
</dbReference>
<dbReference type="PANTHER" id="PTHR42872:SF6">
    <property type="entry name" value="PROTEIN-GLUTAMATE METHYLESTERASE_PROTEIN-GLUTAMINE GLUTAMINASE"/>
    <property type="match status" value="1"/>
</dbReference>
<accession>A0A9X4KNZ5</accession>
<evidence type="ECO:0000259" key="2">
    <source>
        <dbReference type="PROSITE" id="PS50110"/>
    </source>
</evidence>
<evidence type="ECO:0000256" key="1">
    <source>
        <dbReference type="PROSITE-ProRule" id="PRU00169"/>
    </source>
</evidence>
<dbReference type="PROSITE" id="PS50110">
    <property type="entry name" value="RESPONSE_REGULATORY"/>
    <property type="match status" value="1"/>
</dbReference>
<keyword evidence="4" id="KW-1185">Reference proteome</keyword>
<feature type="domain" description="Response regulatory" evidence="2">
    <location>
        <begin position="5"/>
        <end position="111"/>
    </location>
</feature>
<keyword evidence="1" id="KW-0597">Phosphoprotein</keyword>
<dbReference type="AlphaFoldDB" id="A0A9X4KNZ5"/>
<dbReference type="SMART" id="SM00448">
    <property type="entry name" value="REC"/>
    <property type="match status" value="1"/>
</dbReference>
<dbReference type="PANTHER" id="PTHR42872">
    <property type="entry name" value="PROTEIN-GLUTAMATE METHYLESTERASE/PROTEIN-GLUTAMINE GLUTAMINASE"/>
    <property type="match status" value="1"/>
</dbReference>
<dbReference type="EMBL" id="JAPDHZ010000004">
    <property type="protein sequence ID" value="MDG0793562.1"/>
    <property type="molecule type" value="Genomic_DNA"/>
</dbReference>
<dbReference type="RefSeq" id="WP_277567326.1">
    <property type="nucleotide sequence ID" value="NZ_JAPDHZ010000004.1"/>
</dbReference>
<organism evidence="3 4">
    <name type="scientific">Cohnella ginsengisoli</name>
    <dbReference type="NCBI Taxonomy" id="425004"/>
    <lineage>
        <taxon>Bacteria</taxon>
        <taxon>Bacillati</taxon>
        <taxon>Bacillota</taxon>
        <taxon>Bacilli</taxon>
        <taxon>Bacillales</taxon>
        <taxon>Paenibacillaceae</taxon>
        <taxon>Cohnella</taxon>
    </lineage>
</organism>
<name>A0A9X4KNZ5_9BACL</name>
<dbReference type="Proteomes" id="UP001153387">
    <property type="component" value="Unassembled WGS sequence"/>
</dbReference>
<evidence type="ECO:0000313" key="3">
    <source>
        <dbReference type="EMBL" id="MDG0793562.1"/>
    </source>
</evidence>
<feature type="modified residue" description="4-aspartylphosphate" evidence="1">
    <location>
        <position position="56"/>
    </location>
</feature>
<gene>
    <name evidence="3" type="ORF">OMP38_24040</name>
</gene>
<dbReference type="SUPFAM" id="SSF52172">
    <property type="entry name" value="CheY-like"/>
    <property type="match status" value="1"/>
</dbReference>
<reference evidence="3 4" key="1">
    <citation type="submission" date="2022-10" db="EMBL/GenBank/DDBJ databases">
        <title>Comparative genomic analysis of Cohnella hashimotonis sp. nov., isolated from the International Space Station.</title>
        <authorList>
            <person name="Simpson A."/>
            <person name="Venkateswaran K."/>
        </authorList>
    </citation>
    <scope>NUCLEOTIDE SEQUENCE [LARGE SCALE GENOMIC DNA]</scope>
    <source>
        <strain evidence="3 4">DSM 18997</strain>
    </source>
</reference>
<dbReference type="CDD" id="cd17541">
    <property type="entry name" value="REC_CheB-like"/>
    <property type="match status" value="1"/>
</dbReference>
<dbReference type="Gene3D" id="3.40.50.2300">
    <property type="match status" value="1"/>
</dbReference>
<evidence type="ECO:0000313" key="4">
    <source>
        <dbReference type="Proteomes" id="UP001153387"/>
    </source>
</evidence>
<dbReference type="InterPro" id="IPR011006">
    <property type="entry name" value="CheY-like_superfamily"/>
</dbReference>
<dbReference type="Pfam" id="PF00072">
    <property type="entry name" value="Response_reg"/>
    <property type="match status" value="1"/>
</dbReference>
<proteinExistence type="predicted"/>
<dbReference type="GO" id="GO:0000160">
    <property type="term" value="P:phosphorelay signal transduction system"/>
    <property type="evidence" value="ECO:0007669"/>
    <property type="project" value="InterPro"/>
</dbReference>
<protein>
    <submittedName>
        <fullName evidence="3">Response regulator</fullName>
    </submittedName>
</protein>
<sequence length="111" mass="11721">MKAFTVLVVDDSPFMRKLVGDLVAGDAAFEVVGTAANGADAVRQVRELKPDIAVMDLEMPEINGLEALQRIMAECPTPVIMMSAVTDRGRGIRSVPFSLALSTSSASPTAL</sequence>
<comment type="caution">
    <text evidence="3">The sequence shown here is derived from an EMBL/GenBank/DDBJ whole genome shotgun (WGS) entry which is preliminary data.</text>
</comment>